<feature type="transmembrane region" description="Helical" evidence="6">
    <location>
        <begin position="324"/>
        <end position="352"/>
    </location>
</feature>
<feature type="domain" description="Sugar phosphate transporter" evidence="7">
    <location>
        <begin position="36"/>
        <end position="353"/>
    </location>
</feature>
<dbReference type="InterPro" id="IPR004853">
    <property type="entry name" value="Sugar_P_trans_dom"/>
</dbReference>
<sequence>MAELGRRGAATEPKAQPQNGAARQPGEALPSLPMVLCWVAVYYFASSMGSIGNKIVVHDMQLSPALLTLVQSVVSLALDAAAILALSPAATAGPGQRDAFLVTGKTVACGRAVSMVEDGAGLLSTVKSLVPVAMCVLLGRLTTFMSYQTASVSLAHAAKSLEPVINVVISASVFWEFQPLLVNLSLIPVVSGVFMASFGEASYTHYGFFLATLSAAFRVLEKIIIKRVMAGRAMGFFQLHFLVGLVSTAAVVSLSALSVLVSGGDAFVEGPLVSFEDAAAMAMPVLACACIVHVSSLTCYVVLTMMSHLSFTITNTMKRLSTMAASIAFFGSSATAFNVAGMLLAVTGVLGYNMARAKTRQRAGAAGDSAGDKAAAERQHPDELGLRHEDLSDTDAERAALDETFEGDLARTLSSA</sequence>
<reference evidence="8 9" key="1">
    <citation type="submission" date="2019-07" db="EMBL/GenBank/DDBJ databases">
        <title>Genomes of Cafeteria roenbergensis.</title>
        <authorList>
            <person name="Fischer M.G."/>
            <person name="Hackl T."/>
            <person name="Roman M."/>
        </authorList>
    </citation>
    <scope>NUCLEOTIDE SEQUENCE [LARGE SCALE GENOMIC DNA]</scope>
    <source>
        <strain evidence="8 9">BVI</strain>
    </source>
</reference>
<accession>A0A5A8CS86</accession>
<comment type="caution">
    <text evidence="8">The sequence shown here is derived from an EMBL/GenBank/DDBJ whole genome shotgun (WGS) entry which is preliminary data.</text>
</comment>
<feature type="transmembrane region" description="Helical" evidence="6">
    <location>
        <begin position="65"/>
        <end position="87"/>
    </location>
</feature>
<evidence type="ECO:0000256" key="3">
    <source>
        <dbReference type="ARBA" id="ARBA00022989"/>
    </source>
</evidence>
<evidence type="ECO:0000256" key="1">
    <source>
        <dbReference type="ARBA" id="ARBA00004141"/>
    </source>
</evidence>
<name>A0A5A8CS86_CAFRO</name>
<dbReference type="GO" id="GO:0016020">
    <property type="term" value="C:membrane"/>
    <property type="evidence" value="ECO:0007669"/>
    <property type="project" value="UniProtKB-SubCell"/>
</dbReference>
<evidence type="ECO:0000256" key="2">
    <source>
        <dbReference type="ARBA" id="ARBA00022692"/>
    </source>
</evidence>
<dbReference type="Pfam" id="PF03151">
    <property type="entry name" value="TPT"/>
    <property type="match status" value="1"/>
</dbReference>
<keyword evidence="4 6" id="KW-0472">Membrane</keyword>
<feature type="transmembrane region" description="Helical" evidence="6">
    <location>
        <begin position="241"/>
        <end position="261"/>
    </location>
</feature>
<feature type="transmembrane region" description="Helical" evidence="6">
    <location>
        <begin position="203"/>
        <end position="220"/>
    </location>
</feature>
<comment type="subcellular location">
    <subcellularLocation>
        <location evidence="1">Membrane</location>
        <topology evidence="1">Multi-pass membrane protein</topology>
    </subcellularLocation>
</comment>
<dbReference type="EMBL" id="VLTN01000005">
    <property type="protein sequence ID" value="KAA0155975.1"/>
    <property type="molecule type" value="Genomic_DNA"/>
</dbReference>
<feature type="compositionally biased region" description="Basic and acidic residues" evidence="5">
    <location>
        <begin position="370"/>
        <end position="393"/>
    </location>
</feature>
<protein>
    <recommendedName>
        <fullName evidence="7">Sugar phosphate transporter domain-containing protein</fullName>
    </recommendedName>
</protein>
<dbReference type="PANTHER" id="PTHR11132">
    <property type="entry name" value="SOLUTE CARRIER FAMILY 35"/>
    <property type="match status" value="1"/>
</dbReference>
<evidence type="ECO:0000256" key="6">
    <source>
        <dbReference type="SAM" id="Phobius"/>
    </source>
</evidence>
<keyword evidence="3 6" id="KW-1133">Transmembrane helix</keyword>
<dbReference type="Proteomes" id="UP000323011">
    <property type="component" value="Unassembled WGS sequence"/>
</dbReference>
<keyword evidence="2 6" id="KW-0812">Transmembrane</keyword>
<dbReference type="OMA" id="NIWIMIL"/>
<organism evidence="8 9">
    <name type="scientific">Cafeteria roenbergensis</name>
    <name type="common">Marine flagellate</name>
    <dbReference type="NCBI Taxonomy" id="33653"/>
    <lineage>
        <taxon>Eukaryota</taxon>
        <taxon>Sar</taxon>
        <taxon>Stramenopiles</taxon>
        <taxon>Bigyra</taxon>
        <taxon>Opalozoa</taxon>
        <taxon>Bicosoecida</taxon>
        <taxon>Cafeteriaceae</taxon>
        <taxon>Cafeteria</taxon>
    </lineage>
</organism>
<evidence type="ECO:0000256" key="5">
    <source>
        <dbReference type="SAM" id="MobiDB-lite"/>
    </source>
</evidence>
<proteinExistence type="predicted"/>
<feature type="region of interest" description="Disordered" evidence="5">
    <location>
        <begin position="1"/>
        <end position="25"/>
    </location>
</feature>
<feature type="transmembrane region" description="Helical" evidence="6">
    <location>
        <begin position="281"/>
        <end position="303"/>
    </location>
</feature>
<dbReference type="InterPro" id="IPR050186">
    <property type="entry name" value="TPT_transporter"/>
</dbReference>
<evidence type="ECO:0000256" key="4">
    <source>
        <dbReference type="ARBA" id="ARBA00023136"/>
    </source>
</evidence>
<feature type="transmembrane region" description="Helical" evidence="6">
    <location>
        <begin position="28"/>
        <end position="45"/>
    </location>
</feature>
<keyword evidence="9" id="KW-1185">Reference proteome</keyword>
<evidence type="ECO:0000259" key="7">
    <source>
        <dbReference type="Pfam" id="PF03151"/>
    </source>
</evidence>
<feature type="transmembrane region" description="Helical" evidence="6">
    <location>
        <begin position="180"/>
        <end position="197"/>
    </location>
</feature>
<dbReference type="AlphaFoldDB" id="A0A5A8CS86"/>
<gene>
    <name evidence="8" type="ORF">FNF29_01394</name>
</gene>
<evidence type="ECO:0000313" key="8">
    <source>
        <dbReference type="EMBL" id="KAA0155975.1"/>
    </source>
</evidence>
<evidence type="ECO:0000313" key="9">
    <source>
        <dbReference type="Proteomes" id="UP000323011"/>
    </source>
</evidence>
<feature type="region of interest" description="Disordered" evidence="5">
    <location>
        <begin position="363"/>
        <end position="393"/>
    </location>
</feature>